<dbReference type="RefSeq" id="WP_278185009.1">
    <property type="nucleotide sequence ID" value="NZ_FZNM01000003.1"/>
</dbReference>
<feature type="transmembrane region" description="Helical" evidence="1">
    <location>
        <begin position="6"/>
        <end position="23"/>
    </location>
</feature>
<gene>
    <name evidence="2" type="ORF">SAMN06265378_10377</name>
</gene>
<keyword evidence="1" id="KW-1133">Transmembrane helix</keyword>
<keyword evidence="1" id="KW-0472">Membrane</keyword>
<dbReference type="EMBL" id="FZNM01000003">
    <property type="protein sequence ID" value="SNR38240.1"/>
    <property type="molecule type" value="Genomic_DNA"/>
</dbReference>
<proteinExistence type="predicted"/>
<sequence length="40" mass="4479">MTFFEFIVPVLAVAVAGVGILALRREERKLNPRPPHHPAE</sequence>
<dbReference type="AlphaFoldDB" id="A0A238VVB3"/>
<evidence type="ECO:0000256" key="1">
    <source>
        <dbReference type="SAM" id="Phobius"/>
    </source>
</evidence>
<evidence type="ECO:0000313" key="3">
    <source>
        <dbReference type="Proteomes" id="UP000198409"/>
    </source>
</evidence>
<evidence type="ECO:0000313" key="2">
    <source>
        <dbReference type="EMBL" id="SNR38240.1"/>
    </source>
</evidence>
<reference evidence="3" key="1">
    <citation type="submission" date="2017-06" db="EMBL/GenBank/DDBJ databases">
        <authorList>
            <person name="Varghese N."/>
            <person name="Submissions S."/>
        </authorList>
    </citation>
    <scope>NUCLEOTIDE SEQUENCE [LARGE SCALE GENOMIC DNA]</scope>
    <source>
        <strain evidence="3">DSM 26170</strain>
    </source>
</reference>
<accession>A0A238VVB3</accession>
<organism evidence="2 3">
    <name type="scientific">Paracoccus sediminis</name>
    <dbReference type="NCBI Taxonomy" id="1214787"/>
    <lineage>
        <taxon>Bacteria</taxon>
        <taxon>Pseudomonadati</taxon>
        <taxon>Pseudomonadota</taxon>
        <taxon>Alphaproteobacteria</taxon>
        <taxon>Rhodobacterales</taxon>
        <taxon>Paracoccaceae</taxon>
        <taxon>Paracoccus</taxon>
    </lineage>
</organism>
<dbReference type="Proteomes" id="UP000198409">
    <property type="component" value="Unassembled WGS sequence"/>
</dbReference>
<name>A0A238VVB3_9RHOB</name>
<protein>
    <submittedName>
        <fullName evidence="2">Uncharacterized protein</fullName>
    </submittedName>
</protein>
<keyword evidence="1" id="KW-0812">Transmembrane</keyword>